<evidence type="ECO:0000256" key="8">
    <source>
        <dbReference type="ARBA" id="ARBA00025323"/>
    </source>
</evidence>
<feature type="transmembrane region" description="Helical" evidence="9">
    <location>
        <begin position="104"/>
        <end position="124"/>
    </location>
</feature>
<dbReference type="PROSITE" id="PS50928">
    <property type="entry name" value="ABC_TM1"/>
    <property type="match status" value="1"/>
</dbReference>
<evidence type="ECO:0000256" key="7">
    <source>
        <dbReference type="ARBA" id="ARBA00023136"/>
    </source>
</evidence>
<dbReference type="Proteomes" id="UP000002730">
    <property type="component" value="Chromosome"/>
</dbReference>
<evidence type="ECO:0000256" key="6">
    <source>
        <dbReference type="ARBA" id="ARBA00023032"/>
    </source>
</evidence>
<dbReference type="GO" id="GO:0015419">
    <property type="term" value="F:ABC-type sulfate transporter activity"/>
    <property type="evidence" value="ECO:0007669"/>
    <property type="project" value="InterPro"/>
</dbReference>
<evidence type="ECO:0000259" key="10">
    <source>
        <dbReference type="PROSITE" id="PS50928"/>
    </source>
</evidence>
<name>D9SR10_CLOC7</name>
<dbReference type="eggNOG" id="COG4208">
    <property type="taxonomic scope" value="Bacteria"/>
</dbReference>
<accession>D9SR10</accession>
<evidence type="ECO:0000256" key="2">
    <source>
        <dbReference type="ARBA" id="ARBA00011779"/>
    </source>
</evidence>
<keyword evidence="6" id="KW-0764">Sulfate transport</keyword>
<dbReference type="OrthoDB" id="9774448at2"/>
<evidence type="ECO:0000256" key="1">
    <source>
        <dbReference type="ARBA" id="ARBA00004141"/>
    </source>
</evidence>
<feature type="transmembrane region" description="Helical" evidence="9">
    <location>
        <begin position="12"/>
        <end position="37"/>
    </location>
</feature>
<keyword evidence="12" id="KW-1185">Reference proteome</keyword>
<gene>
    <name evidence="11" type="ordered locus">Clocel_0523</name>
</gene>
<dbReference type="PANTHER" id="PTHR30406:SF1">
    <property type="entry name" value="SULFATE TRANSPORT SYSTEM PERMEASE PROTEIN CYSW"/>
    <property type="match status" value="1"/>
</dbReference>
<evidence type="ECO:0000256" key="9">
    <source>
        <dbReference type="SAM" id="Phobius"/>
    </source>
</evidence>
<dbReference type="InterPro" id="IPR011866">
    <property type="entry name" value="CysW_permease"/>
</dbReference>
<dbReference type="Pfam" id="PF00528">
    <property type="entry name" value="BPD_transp_1"/>
    <property type="match status" value="1"/>
</dbReference>
<sequence length="275" mass="30076">MKKELKTENTITKWILIFISVAFLILMLGFPLAVVMIEALKKGFGAYVKAITDNYTLKAVSLTLLATLVATIVNTIFGIFAAWAITKFKFKNKNILTTLIDIPFAISPVIAGLIFILTFGRIGWLNGLLSAIDAKIVFAIPGIILATIFVTFPFVSREIIPLMNSQGTDEEEAAAMMGASGFKIFTKITLPNIKWGLIYGIILCTARAMGEFGAVSVVSGHIRGKTNTLPLHVEILYNEYQFSAAFAVSSLLVIIAIVVLILRNIVEWKAKKGDL</sequence>
<feature type="transmembrane region" description="Helical" evidence="9">
    <location>
        <begin position="136"/>
        <end position="155"/>
    </location>
</feature>
<keyword evidence="3" id="KW-0813">Transport</keyword>
<dbReference type="RefSeq" id="WP_010074928.1">
    <property type="nucleotide sequence ID" value="NC_014393.1"/>
</dbReference>
<dbReference type="NCBIfam" id="TIGR02140">
    <property type="entry name" value="permease_CysW"/>
    <property type="match status" value="1"/>
</dbReference>
<dbReference type="InterPro" id="IPR005667">
    <property type="entry name" value="Sulph_transpt2"/>
</dbReference>
<dbReference type="PANTHER" id="PTHR30406">
    <property type="entry name" value="SULFATE TRANSPORT SYSTEM PERMEASE PROTEIN"/>
    <property type="match status" value="1"/>
</dbReference>
<proteinExistence type="predicted"/>
<feature type="domain" description="ABC transmembrane type-1" evidence="10">
    <location>
        <begin position="60"/>
        <end position="263"/>
    </location>
</feature>
<evidence type="ECO:0000256" key="5">
    <source>
        <dbReference type="ARBA" id="ARBA00022989"/>
    </source>
</evidence>
<keyword evidence="5 9" id="KW-1133">Transmembrane helix</keyword>
<comment type="subcellular location">
    <subcellularLocation>
        <location evidence="1">Membrane</location>
        <topology evidence="1">Multi-pass membrane protein</topology>
    </subcellularLocation>
</comment>
<dbReference type="EMBL" id="CP002160">
    <property type="protein sequence ID" value="ADL50298.1"/>
    <property type="molecule type" value="Genomic_DNA"/>
</dbReference>
<evidence type="ECO:0000256" key="4">
    <source>
        <dbReference type="ARBA" id="ARBA00022692"/>
    </source>
</evidence>
<feature type="transmembrane region" description="Helical" evidence="9">
    <location>
        <begin position="242"/>
        <end position="262"/>
    </location>
</feature>
<keyword evidence="7 9" id="KW-0472">Membrane</keyword>
<reference evidence="11 12" key="1">
    <citation type="submission" date="2010-08" db="EMBL/GenBank/DDBJ databases">
        <title>Complete sequence of Clostridium cellulovorans 743B.</title>
        <authorList>
            <consortium name="US DOE Joint Genome Institute"/>
            <person name="Lucas S."/>
            <person name="Copeland A."/>
            <person name="Lapidus A."/>
            <person name="Cheng J.-F."/>
            <person name="Bruce D."/>
            <person name="Goodwin L."/>
            <person name="Pitluck S."/>
            <person name="Chertkov O."/>
            <person name="Detter J.C."/>
            <person name="Han C."/>
            <person name="Tapia R."/>
            <person name="Land M."/>
            <person name="Hauser L."/>
            <person name="Chang Y.-J."/>
            <person name="Jeffries C."/>
            <person name="Kyrpides N."/>
            <person name="Ivanova N."/>
            <person name="Mikhailova N."/>
            <person name="Hemme C.L."/>
            <person name="Woyke T."/>
        </authorList>
    </citation>
    <scope>NUCLEOTIDE SEQUENCE [LARGE SCALE GENOMIC DNA]</scope>
    <source>
        <strain evidence="12">ATCC 35296 / DSM 3052 / OCM 3 / 743B</strain>
    </source>
</reference>
<comment type="subunit">
    <text evidence="2">The complex is composed of two ATP-binding proteins (CysA), two transmembrane proteins (CysT and CysW) and a solute-binding protein (CysP).</text>
</comment>
<organism evidence="11 12">
    <name type="scientific">Clostridium cellulovorans (strain ATCC 35296 / DSM 3052 / OCM 3 / 743B)</name>
    <dbReference type="NCBI Taxonomy" id="573061"/>
    <lineage>
        <taxon>Bacteria</taxon>
        <taxon>Bacillati</taxon>
        <taxon>Bacillota</taxon>
        <taxon>Clostridia</taxon>
        <taxon>Eubacteriales</taxon>
        <taxon>Clostridiaceae</taxon>
        <taxon>Clostridium</taxon>
    </lineage>
</organism>
<protein>
    <submittedName>
        <fullName evidence="11">Sulfate ABC transporter, inner membrane subunit CysW</fullName>
    </submittedName>
</protein>
<comment type="function">
    <text evidence="8">Part of the ABC transporter complex CysAWTP (TC 3.A.1.6.1) involved in sulfate/thiosulfate import. Probably responsible for the translocation of the substrate across the membrane.</text>
</comment>
<dbReference type="HOGENOM" id="CLU_016047_14_0_9"/>
<dbReference type="KEGG" id="ccb:Clocel_0523"/>
<dbReference type="InterPro" id="IPR035906">
    <property type="entry name" value="MetI-like_sf"/>
</dbReference>
<dbReference type="GO" id="GO:0005886">
    <property type="term" value="C:plasma membrane"/>
    <property type="evidence" value="ECO:0007669"/>
    <property type="project" value="InterPro"/>
</dbReference>
<dbReference type="AlphaFoldDB" id="D9SR10"/>
<dbReference type="NCBIfam" id="TIGR00969">
    <property type="entry name" value="3a0106s02"/>
    <property type="match status" value="1"/>
</dbReference>
<dbReference type="STRING" id="573061.Clocel_0523"/>
<evidence type="ECO:0000313" key="12">
    <source>
        <dbReference type="Proteomes" id="UP000002730"/>
    </source>
</evidence>
<dbReference type="InterPro" id="IPR000515">
    <property type="entry name" value="MetI-like"/>
</dbReference>
<dbReference type="SUPFAM" id="SSF161098">
    <property type="entry name" value="MetI-like"/>
    <property type="match status" value="1"/>
</dbReference>
<dbReference type="CDD" id="cd06261">
    <property type="entry name" value="TM_PBP2"/>
    <property type="match status" value="1"/>
</dbReference>
<evidence type="ECO:0000256" key="3">
    <source>
        <dbReference type="ARBA" id="ARBA00022448"/>
    </source>
</evidence>
<keyword evidence="4 9" id="KW-0812">Transmembrane</keyword>
<dbReference type="Gene3D" id="1.10.3720.10">
    <property type="entry name" value="MetI-like"/>
    <property type="match status" value="1"/>
</dbReference>
<evidence type="ECO:0000313" key="11">
    <source>
        <dbReference type="EMBL" id="ADL50298.1"/>
    </source>
</evidence>
<feature type="transmembrane region" description="Helical" evidence="9">
    <location>
        <begin position="57"/>
        <end position="83"/>
    </location>
</feature>
<feature type="transmembrane region" description="Helical" evidence="9">
    <location>
        <begin position="197"/>
        <end position="222"/>
    </location>
</feature>